<evidence type="ECO:0000259" key="1">
    <source>
        <dbReference type="Pfam" id="PF13349"/>
    </source>
</evidence>
<sequence length="322" mass="33819">MKSNKALGILLILIGVAALIYVLGNDGKIPFGKWFSNFTAQVGEQQSFPSDELSNIDIESDSLDVNIVRGSGDDVVVTLAGRATKGIADNFTLDAEQNGDTLKLTLQSDDSFRLGFHWSDVEMTVELPDKAWNEINARLSSGDLSLEGIQAESAALRSGSGDVKAVSLNASGEAVLEAGSGDIEIEDITAEAIRAKSNSGDIEIERYEARLLDFDAASGDVALEDGFAELKGEAGSGNIHVNADELRYDSVLKNGSGDISIDLAKEPEALTVSIRSGSGDAEVLKDGFVPQGNNDDNDANGMFGTGSVKLQASSGSGDIVLR</sequence>
<accession>A0ABW5QYK5</accession>
<organism evidence="2 3">
    <name type="scientific">Paenibacillus thailandensis</name>
    <dbReference type="NCBI Taxonomy" id="393250"/>
    <lineage>
        <taxon>Bacteria</taxon>
        <taxon>Bacillati</taxon>
        <taxon>Bacillota</taxon>
        <taxon>Bacilli</taxon>
        <taxon>Bacillales</taxon>
        <taxon>Paenibacillaceae</taxon>
        <taxon>Paenibacillus</taxon>
    </lineage>
</organism>
<dbReference type="EMBL" id="JBHUMY010000013">
    <property type="protein sequence ID" value="MFD2661368.1"/>
    <property type="molecule type" value="Genomic_DNA"/>
</dbReference>
<gene>
    <name evidence="2" type="ORF">ACFSW5_14030</name>
</gene>
<keyword evidence="3" id="KW-1185">Reference proteome</keyword>
<dbReference type="RefSeq" id="WP_379274121.1">
    <property type="nucleotide sequence ID" value="NZ_JBHUGT010000019.1"/>
</dbReference>
<feature type="domain" description="DUF4097" evidence="1">
    <location>
        <begin position="54"/>
        <end position="321"/>
    </location>
</feature>
<comment type="caution">
    <text evidence="2">The sequence shown here is derived from an EMBL/GenBank/DDBJ whole genome shotgun (WGS) entry which is preliminary data.</text>
</comment>
<protein>
    <submittedName>
        <fullName evidence="2">DUF4097 family beta strand repeat-containing protein</fullName>
    </submittedName>
</protein>
<dbReference type="InterPro" id="IPR025164">
    <property type="entry name" value="Toastrack_DUF4097"/>
</dbReference>
<proteinExistence type="predicted"/>
<dbReference type="Pfam" id="PF13349">
    <property type="entry name" value="DUF4097"/>
    <property type="match status" value="1"/>
</dbReference>
<name>A0ABW5QYK5_9BACL</name>
<dbReference type="Proteomes" id="UP001597493">
    <property type="component" value="Unassembled WGS sequence"/>
</dbReference>
<evidence type="ECO:0000313" key="2">
    <source>
        <dbReference type="EMBL" id="MFD2661368.1"/>
    </source>
</evidence>
<dbReference type="Gene3D" id="2.160.20.120">
    <property type="match status" value="1"/>
</dbReference>
<evidence type="ECO:0000313" key="3">
    <source>
        <dbReference type="Proteomes" id="UP001597493"/>
    </source>
</evidence>
<reference evidence="3" key="1">
    <citation type="journal article" date="2019" name="Int. J. Syst. Evol. Microbiol.">
        <title>The Global Catalogue of Microorganisms (GCM) 10K type strain sequencing project: providing services to taxonomists for standard genome sequencing and annotation.</title>
        <authorList>
            <consortium name="The Broad Institute Genomics Platform"/>
            <consortium name="The Broad Institute Genome Sequencing Center for Infectious Disease"/>
            <person name="Wu L."/>
            <person name="Ma J."/>
        </authorList>
    </citation>
    <scope>NUCLEOTIDE SEQUENCE [LARGE SCALE GENOMIC DNA]</scope>
    <source>
        <strain evidence="3">TISTR 1827</strain>
    </source>
</reference>